<evidence type="ECO:0000313" key="2">
    <source>
        <dbReference type="Proteomes" id="UP001515480"/>
    </source>
</evidence>
<accession>A0AB34IH19</accession>
<organism evidence="1 2">
    <name type="scientific">Prymnesium parvum</name>
    <name type="common">Toxic golden alga</name>
    <dbReference type="NCBI Taxonomy" id="97485"/>
    <lineage>
        <taxon>Eukaryota</taxon>
        <taxon>Haptista</taxon>
        <taxon>Haptophyta</taxon>
        <taxon>Prymnesiophyceae</taxon>
        <taxon>Prymnesiales</taxon>
        <taxon>Prymnesiaceae</taxon>
        <taxon>Prymnesium</taxon>
    </lineage>
</organism>
<name>A0AB34IH19_PRYPA</name>
<keyword evidence="2" id="KW-1185">Reference proteome</keyword>
<dbReference type="AlphaFoldDB" id="A0AB34IH19"/>
<dbReference type="Proteomes" id="UP001515480">
    <property type="component" value="Unassembled WGS sequence"/>
</dbReference>
<evidence type="ECO:0000313" key="1">
    <source>
        <dbReference type="EMBL" id="KAL1498477.1"/>
    </source>
</evidence>
<comment type="caution">
    <text evidence="1">The sequence shown here is derived from an EMBL/GenBank/DDBJ whole genome shotgun (WGS) entry which is preliminary data.</text>
</comment>
<proteinExistence type="predicted"/>
<reference evidence="1 2" key="1">
    <citation type="journal article" date="2024" name="Science">
        <title>Giant polyketide synthase enzymes in the biosynthesis of giant marine polyether toxins.</title>
        <authorList>
            <person name="Fallon T.R."/>
            <person name="Shende V.V."/>
            <person name="Wierzbicki I.H."/>
            <person name="Pendleton A.L."/>
            <person name="Watervoot N.F."/>
            <person name="Auber R.P."/>
            <person name="Gonzalez D.J."/>
            <person name="Wisecaver J.H."/>
            <person name="Moore B.S."/>
        </authorList>
    </citation>
    <scope>NUCLEOTIDE SEQUENCE [LARGE SCALE GENOMIC DNA]</scope>
    <source>
        <strain evidence="1 2">12B1</strain>
    </source>
</reference>
<dbReference type="EMBL" id="JBGBPQ010000027">
    <property type="protein sequence ID" value="KAL1498477.1"/>
    <property type="molecule type" value="Genomic_DNA"/>
</dbReference>
<protein>
    <recommendedName>
        <fullName evidence="3">RIIa domain-containing protein</fullName>
    </recommendedName>
</protein>
<evidence type="ECO:0008006" key="3">
    <source>
        <dbReference type="Google" id="ProtNLM"/>
    </source>
</evidence>
<sequence>MASAGEALLTNEGLTPTDTKNFSVRSYLQQLTPVLAEALSAMEKEDPEDPVKWLAQYLDDYRTLHPQLQVELES</sequence>
<gene>
    <name evidence="1" type="ORF">AB1Y20_013802</name>
</gene>
<dbReference type="InterPro" id="IPR007858">
    <property type="entry name" value="Dpy-30_motif"/>
</dbReference>
<dbReference type="Gene3D" id="1.20.890.10">
    <property type="entry name" value="cAMP-dependent protein kinase regulatory subunit, dimerization-anchoring domain"/>
    <property type="match status" value="1"/>
</dbReference>
<dbReference type="Pfam" id="PF05186">
    <property type="entry name" value="Dpy-30"/>
    <property type="match status" value="1"/>
</dbReference>